<dbReference type="Pfam" id="PF13585">
    <property type="entry name" value="CHU_C"/>
    <property type="match status" value="1"/>
</dbReference>
<comment type="caution">
    <text evidence="2">The sequence shown here is derived from an EMBL/GenBank/DDBJ whole genome shotgun (WGS) entry which is preliminary data.</text>
</comment>
<dbReference type="RefSeq" id="WP_186959252.1">
    <property type="nucleotide sequence ID" value="NZ_JACOOI010000008.1"/>
</dbReference>
<proteinExistence type="predicted"/>
<evidence type="ECO:0000313" key="3">
    <source>
        <dbReference type="Proteomes" id="UP000644010"/>
    </source>
</evidence>
<feature type="signal peptide" evidence="1">
    <location>
        <begin position="1"/>
        <end position="24"/>
    </location>
</feature>
<evidence type="ECO:0000256" key="1">
    <source>
        <dbReference type="SAM" id="SignalP"/>
    </source>
</evidence>
<dbReference type="InterPro" id="IPR013783">
    <property type="entry name" value="Ig-like_fold"/>
</dbReference>
<keyword evidence="1" id="KW-0732">Signal</keyword>
<evidence type="ECO:0000313" key="2">
    <source>
        <dbReference type="EMBL" id="MBC5643163.1"/>
    </source>
</evidence>
<keyword evidence="3" id="KW-1185">Reference proteome</keyword>
<dbReference type="EMBL" id="JACOOI010000008">
    <property type="protein sequence ID" value="MBC5643163.1"/>
    <property type="molecule type" value="Genomic_DNA"/>
</dbReference>
<accession>A0ABR7E0G2</accession>
<organism evidence="2 3">
    <name type="scientific">Parabacteroides segnis</name>
    <dbReference type="NCBI Taxonomy" id="2763058"/>
    <lineage>
        <taxon>Bacteria</taxon>
        <taxon>Pseudomonadati</taxon>
        <taxon>Bacteroidota</taxon>
        <taxon>Bacteroidia</taxon>
        <taxon>Bacteroidales</taxon>
        <taxon>Tannerellaceae</taxon>
        <taxon>Parabacteroides</taxon>
    </lineage>
</organism>
<dbReference type="Gene3D" id="2.60.40.10">
    <property type="entry name" value="Immunoglobulins"/>
    <property type="match status" value="1"/>
</dbReference>
<protein>
    <submittedName>
        <fullName evidence="2">Gliding motility-associated C-terminal domain-containing protein</fullName>
    </submittedName>
</protein>
<name>A0ABR7E0G2_9BACT</name>
<feature type="chain" id="PRO_5045321072" evidence="1">
    <location>
        <begin position="25"/>
        <end position="465"/>
    </location>
</feature>
<reference evidence="2 3" key="1">
    <citation type="submission" date="2020-08" db="EMBL/GenBank/DDBJ databases">
        <title>Genome public.</title>
        <authorList>
            <person name="Liu C."/>
            <person name="Sun Q."/>
        </authorList>
    </citation>
    <scope>NUCLEOTIDE SEQUENCE [LARGE SCALE GENOMIC DNA]</scope>
    <source>
        <strain evidence="2 3">BX2</strain>
    </source>
</reference>
<dbReference type="Proteomes" id="UP000644010">
    <property type="component" value="Unassembled WGS sequence"/>
</dbReference>
<sequence>MQRNCLRRVIGTLCFLLLILAAHAQKYTVTGGRDTPLLVDAGVDMNKNQHLEVYLVYGMDNVQISYTSSSTSHQWYKYKTKRLEAEKIPSVQNGTTSVVSNLEEGYGYYVEETGLSEAYVWLIDYSKYVFEISSFYIDTQRSNCTNMYLGGIAEMPEMRYNYPQTGTSKILNREFEVIYQTEKMREDKTSFLSETVIETINNPFKDPVPAPLCDTDVTLKGDLFARHFGVEKTMTTDVYQAIAVEAVMKIDTLSYASDVPNMVVKGDSLSAPVEFNFTAIANTPVAAMFNWKIYRKDEGGGGGSSEGNEEGEENYGTLLGDFSGEETSFVFNQNGTYVVRLTVNDRTGQCQANPPDVTVNISDSYLDVPNAFSPGTSPGINDEFRVAYRSLTRFKCWIFNRWGVEMYHWTDPSKGWDGKKGGKYVAPGVYFYVIEATGSDGKPIKRKGSINILRSKQIQDEIIEE</sequence>
<gene>
    <name evidence="2" type="ORF">H8S77_09725</name>
</gene>